<dbReference type="InterPro" id="IPR019734">
    <property type="entry name" value="TPR_rpt"/>
</dbReference>
<dbReference type="InterPro" id="IPR009057">
    <property type="entry name" value="Homeodomain-like_sf"/>
</dbReference>
<dbReference type="PROSITE" id="PS50293">
    <property type="entry name" value="TPR_REGION"/>
    <property type="match status" value="1"/>
</dbReference>
<dbReference type="Gene3D" id="1.10.10.60">
    <property type="entry name" value="Homeodomain-like"/>
    <property type="match status" value="1"/>
</dbReference>
<keyword evidence="5" id="KW-1133">Transmembrane helix</keyword>
<sequence>MSFSIVFTFGYGNLHARSICSNGIFYQEEVIGFTDSHFTGYFDNINVKQYEHIFFYLEEQIQNDTEGDIIFSLKSVLERYTDGVDDSNSLDFYFEIIYDLESRGFTEKALRLLLFIDESTLNVKYLMTYSKLKAQIYAGVNNYPEALEWYQKALDIAYELEMQNAIFVITSNISSVFTEAGEYESALRYIQYALNVIKRGFDVELEEQARLYANAGVSHRRLGQLENAEASYMKSLEISQSNNFLMLIAQNYSNLGNIYKDKGEYNLALDSYNKSLEVSKANGMKFGEIVNYINKGGTFRLMQDFEQALDNLLKAENLLNDTSFLSFKRSLYKEFVLLAEDSGNTSLRKKYEALYDKTVQELSSLEEQNELLRRQNILDLKVLERQVSQQKTIFGAVEYRYKLGLFILAMLLLCAGGYIVYLGRKRRKLYRLFLENQETGSSPNDILPTRLPKHTQVNTSSSVVSDDAVDLKGIYQEIVDLFTTEKIFTDSTLTLESLSKTLGTNTKYVSMSINNCSGLNFNEFVNSFRVQLAANLLVKQNNRNLTAKRLLIKCGFRSKATFYRVFKQHTGLTPVQFKKQSHQQSAS</sequence>
<evidence type="ECO:0000256" key="1">
    <source>
        <dbReference type="ARBA" id="ARBA00023015"/>
    </source>
</evidence>
<dbReference type="SMART" id="SM00028">
    <property type="entry name" value="TPR"/>
    <property type="match status" value="4"/>
</dbReference>
<dbReference type="PROSITE" id="PS50005">
    <property type="entry name" value="TPR"/>
    <property type="match status" value="2"/>
</dbReference>
<gene>
    <name evidence="7" type="ORF">ACFSVN_04905</name>
</gene>
<keyword evidence="5" id="KW-0812">Transmembrane</keyword>
<dbReference type="PROSITE" id="PS01124">
    <property type="entry name" value="HTH_ARAC_FAMILY_2"/>
    <property type="match status" value="1"/>
</dbReference>
<feature type="transmembrane region" description="Helical" evidence="5">
    <location>
        <begin position="403"/>
        <end position="423"/>
    </location>
</feature>
<reference evidence="8" key="1">
    <citation type="journal article" date="2019" name="Int. J. Syst. Evol. Microbiol.">
        <title>The Global Catalogue of Microorganisms (GCM) 10K type strain sequencing project: providing services to taxonomists for standard genome sequencing and annotation.</title>
        <authorList>
            <consortium name="The Broad Institute Genomics Platform"/>
            <consortium name="The Broad Institute Genome Sequencing Center for Infectious Disease"/>
            <person name="Wu L."/>
            <person name="Ma J."/>
        </authorList>
    </citation>
    <scope>NUCLEOTIDE SEQUENCE [LARGE SCALE GENOMIC DNA]</scope>
    <source>
        <strain evidence="8">KCTC 52042</strain>
    </source>
</reference>
<protein>
    <submittedName>
        <fullName evidence="7">Tetratricopeptide repeat protein</fullName>
    </submittedName>
</protein>
<keyword evidence="3" id="KW-0802">TPR repeat</keyword>
<accession>A0ABW5JJL5</accession>
<keyword evidence="8" id="KW-1185">Reference proteome</keyword>
<comment type="caution">
    <text evidence="7">The sequence shown here is derived from an EMBL/GenBank/DDBJ whole genome shotgun (WGS) entry which is preliminary data.</text>
</comment>
<dbReference type="InterPro" id="IPR018060">
    <property type="entry name" value="HTH_AraC"/>
</dbReference>
<feature type="repeat" description="TPR" evidence="3">
    <location>
        <begin position="249"/>
        <end position="282"/>
    </location>
</feature>
<dbReference type="Pfam" id="PF13424">
    <property type="entry name" value="TPR_12"/>
    <property type="match status" value="2"/>
</dbReference>
<dbReference type="SUPFAM" id="SSF48452">
    <property type="entry name" value="TPR-like"/>
    <property type="match status" value="2"/>
</dbReference>
<dbReference type="EMBL" id="JBHULI010000007">
    <property type="protein sequence ID" value="MFD2531782.1"/>
    <property type="molecule type" value="Genomic_DNA"/>
</dbReference>
<keyword evidence="4" id="KW-0175">Coiled coil</keyword>
<feature type="coiled-coil region" evidence="4">
    <location>
        <begin position="348"/>
        <end position="375"/>
    </location>
</feature>
<evidence type="ECO:0000256" key="4">
    <source>
        <dbReference type="SAM" id="Coils"/>
    </source>
</evidence>
<dbReference type="Gene3D" id="1.25.40.10">
    <property type="entry name" value="Tetratricopeptide repeat domain"/>
    <property type="match status" value="2"/>
</dbReference>
<evidence type="ECO:0000256" key="5">
    <source>
        <dbReference type="SAM" id="Phobius"/>
    </source>
</evidence>
<dbReference type="PANTHER" id="PTHR10098:SF108">
    <property type="entry name" value="TETRATRICOPEPTIDE REPEAT PROTEIN 28"/>
    <property type="match status" value="1"/>
</dbReference>
<proteinExistence type="predicted"/>
<evidence type="ECO:0000313" key="8">
    <source>
        <dbReference type="Proteomes" id="UP001597460"/>
    </source>
</evidence>
<name>A0ABW5JJL5_9BACT</name>
<feature type="repeat" description="TPR" evidence="3">
    <location>
        <begin position="209"/>
        <end position="242"/>
    </location>
</feature>
<evidence type="ECO:0000313" key="7">
    <source>
        <dbReference type="EMBL" id="MFD2531782.1"/>
    </source>
</evidence>
<evidence type="ECO:0000256" key="2">
    <source>
        <dbReference type="ARBA" id="ARBA00023163"/>
    </source>
</evidence>
<dbReference type="Proteomes" id="UP001597460">
    <property type="component" value="Unassembled WGS sequence"/>
</dbReference>
<evidence type="ECO:0000259" key="6">
    <source>
        <dbReference type="PROSITE" id="PS01124"/>
    </source>
</evidence>
<dbReference type="PANTHER" id="PTHR10098">
    <property type="entry name" value="RAPSYN-RELATED"/>
    <property type="match status" value="1"/>
</dbReference>
<feature type="domain" description="HTH araC/xylS-type" evidence="6">
    <location>
        <begin position="477"/>
        <end position="580"/>
    </location>
</feature>
<dbReference type="InterPro" id="IPR011990">
    <property type="entry name" value="TPR-like_helical_dom_sf"/>
</dbReference>
<organism evidence="7 8">
    <name type="scientific">Gracilimonas halophila</name>
    <dbReference type="NCBI Taxonomy" id="1834464"/>
    <lineage>
        <taxon>Bacteria</taxon>
        <taxon>Pseudomonadati</taxon>
        <taxon>Balneolota</taxon>
        <taxon>Balneolia</taxon>
        <taxon>Balneolales</taxon>
        <taxon>Balneolaceae</taxon>
        <taxon>Gracilimonas</taxon>
    </lineage>
</organism>
<dbReference type="Pfam" id="PF12833">
    <property type="entry name" value="HTH_18"/>
    <property type="match status" value="1"/>
</dbReference>
<dbReference type="SMART" id="SM00342">
    <property type="entry name" value="HTH_ARAC"/>
    <property type="match status" value="1"/>
</dbReference>
<evidence type="ECO:0000256" key="3">
    <source>
        <dbReference type="PROSITE-ProRule" id="PRU00339"/>
    </source>
</evidence>
<keyword evidence="5" id="KW-0472">Membrane</keyword>
<keyword evidence="2" id="KW-0804">Transcription</keyword>
<keyword evidence="1" id="KW-0805">Transcription regulation</keyword>
<dbReference type="SUPFAM" id="SSF46689">
    <property type="entry name" value="Homeodomain-like"/>
    <property type="match status" value="1"/>
</dbReference>